<dbReference type="OrthoDB" id="9777090at2"/>
<keyword evidence="1" id="KW-0812">Transmembrane</keyword>
<keyword evidence="4" id="KW-1185">Reference proteome</keyword>
<dbReference type="PANTHER" id="PTHR12277">
    <property type="entry name" value="ALPHA/BETA HYDROLASE DOMAIN-CONTAINING PROTEIN"/>
    <property type="match status" value="1"/>
</dbReference>
<comment type="caution">
    <text evidence="3">The sequence shown here is derived from an EMBL/GenBank/DDBJ whole genome shotgun (WGS) entry which is preliminary data.</text>
</comment>
<dbReference type="InterPro" id="IPR001375">
    <property type="entry name" value="Peptidase_S9_cat"/>
</dbReference>
<feature type="transmembrane region" description="Helical" evidence="1">
    <location>
        <begin position="40"/>
        <end position="66"/>
    </location>
</feature>
<feature type="domain" description="Peptidase S9 prolyl oligopeptidase catalytic" evidence="2">
    <location>
        <begin position="164"/>
        <end position="306"/>
    </location>
</feature>
<accession>A0A5B1CEG0</accession>
<keyword evidence="3" id="KW-0378">Hydrolase</keyword>
<dbReference type="Pfam" id="PF00326">
    <property type="entry name" value="Peptidase_S9"/>
    <property type="match status" value="1"/>
</dbReference>
<sequence length="321" mass="35461">MADPSSEVGSNVVLDSIAKNPGKAAVKKGKRKRYRKPRSWPARILISVLRLVFFGYIAVVVAMVFMEERLVYPGAYRDDPSGMISSQPDDLIQTIPVNSTGDVVLPARLLDRPGAQNVVLFFHGNGAKAKWLDQRLQQLSDDLSASVMAAEYRGYEDDVKPTEKGVIEDCLAARDYLCDRYQIKPSDIILYGSSLGGGCAVAVASRGGAKALVLERTFDRAYAVAANRYWFLPVRFLMRNRYDSLAKLTVYDGPLLQIHGDADSSIPIEHAERLFASARCVPKEFITVPGMGHNDRLPQAVQKQIADWVRSLPSQKSAKSL</sequence>
<dbReference type="RefSeq" id="WP_068265613.1">
    <property type="nucleotide sequence ID" value="NZ_LWSK01000092.1"/>
</dbReference>
<reference evidence="3 4" key="1">
    <citation type="submission" date="2019-08" db="EMBL/GenBank/DDBJ databases">
        <title>Deep-cultivation of Planctomycetes and their phenomic and genomic characterization uncovers novel biology.</title>
        <authorList>
            <person name="Wiegand S."/>
            <person name="Jogler M."/>
            <person name="Boedeker C."/>
            <person name="Pinto D."/>
            <person name="Vollmers J."/>
            <person name="Rivas-Marin E."/>
            <person name="Kohn T."/>
            <person name="Peeters S.H."/>
            <person name="Heuer A."/>
            <person name="Rast P."/>
            <person name="Oberbeckmann S."/>
            <person name="Bunk B."/>
            <person name="Jeske O."/>
            <person name="Meyerdierks A."/>
            <person name="Storesund J.E."/>
            <person name="Kallscheuer N."/>
            <person name="Luecker S."/>
            <person name="Lage O.M."/>
            <person name="Pohl T."/>
            <person name="Merkel B.J."/>
            <person name="Hornburger P."/>
            <person name="Mueller R.-W."/>
            <person name="Bruemmer F."/>
            <person name="Labrenz M."/>
            <person name="Spormann A.M."/>
            <person name="Op Den Camp H."/>
            <person name="Overmann J."/>
            <person name="Amann R."/>
            <person name="Jetten M.S.M."/>
            <person name="Mascher T."/>
            <person name="Medema M.H."/>
            <person name="Devos D.P."/>
            <person name="Kaster A.-K."/>
            <person name="Ovreas L."/>
            <person name="Rohde M."/>
            <person name="Galperin M.Y."/>
            <person name="Jogler C."/>
        </authorList>
    </citation>
    <scope>NUCLEOTIDE SEQUENCE [LARGE SCALE GENOMIC DNA]</scope>
    <source>
        <strain evidence="3 4">LF1</strain>
    </source>
</reference>
<gene>
    <name evidence="3" type="ORF">LF1_03430</name>
</gene>
<protein>
    <submittedName>
        <fullName evidence="3">Alpha/beta hydrolase family protein</fullName>
    </submittedName>
</protein>
<keyword evidence="1" id="KW-1133">Transmembrane helix</keyword>
<dbReference type="Proteomes" id="UP000322699">
    <property type="component" value="Unassembled WGS sequence"/>
</dbReference>
<proteinExistence type="predicted"/>
<name>A0A5B1CEG0_9BACT</name>
<evidence type="ECO:0000313" key="3">
    <source>
        <dbReference type="EMBL" id="KAA1257853.1"/>
    </source>
</evidence>
<dbReference type="GO" id="GO:0008236">
    <property type="term" value="F:serine-type peptidase activity"/>
    <property type="evidence" value="ECO:0007669"/>
    <property type="project" value="InterPro"/>
</dbReference>
<evidence type="ECO:0000256" key="1">
    <source>
        <dbReference type="SAM" id="Phobius"/>
    </source>
</evidence>
<dbReference type="InterPro" id="IPR029058">
    <property type="entry name" value="AB_hydrolase_fold"/>
</dbReference>
<dbReference type="GO" id="GO:0006508">
    <property type="term" value="P:proteolysis"/>
    <property type="evidence" value="ECO:0007669"/>
    <property type="project" value="InterPro"/>
</dbReference>
<keyword evidence="1" id="KW-0472">Membrane</keyword>
<dbReference type="PANTHER" id="PTHR12277:SF79">
    <property type="entry name" value="XAA-PRO DIPEPTIDYL-PEPTIDASE-RELATED"/>
    <property type="match status" value="1"/>
</dbReference>
<dbReference type="EMBL" id="VRLW01000001">
    <property type="protein sequence ID" value="KAA1257853.1"/>
    <property type="molecule type" value="Genomic_DNA"/>
</dbReference>
<evidence type="ECO:0000313" key="4">
    <source>
        <dbReference type="Proteomes" id="UP000322699"/>
    </source>
</evidence>
<evidence type="ECO:0000259" key="2">
    <source>
        <dbReference type="Pfam" id="PF00326"/>
    </source>
</evidence>
<dbReference type="Gene3D" id="3.40.50.1820">
    <property type="entry name" value="alpha/beta hydrolase"/>
    <property type="match status" value="1"/>
</dbReference>
<dbReference type="AlphaFoldDB" id="A0A5B1CEG0"/>
<organism evidence="3 4">
    <name type="scientific">Rubripirellula obstinata</name>
    <dbReference type="NCBI Taxonomy" id="406547"/>
    <lineage>
        <taxon>Bacteria</taxon>
        <taxon>Pseudomonadati</taxon>
        <taxon>Planctomycetota</taxon>
        <taxon>Planctomycetia</taxon>
        <taxon>Pirellulales</taxon>
        <taxon>Pirellulaceae</taxon>
        <taxon>Rubripirellula</taxon>
    </lineage>
</organism>
<dbReference type="SUPFAM" id="SSF53474">
    <property type="entry name" value="alpha/beta-Hydrolases"/>
    <property type="match status" value="1"/>
</dbReference>